<dbReference type="InterPro" id="IPR002938">
    <property type="entry name" value="FAD-bd"/>
</dbReference>
<evidence type="ECO:0000313" key="3">
    <source>
        <dbReference type="Proteomes" id="UP000800981"/>
    </source>
</evidence>
<sequence length="385" mass="41397">MTLAWDVVIVGAGPAGSSAALSALRCLPGARVLLLDREKFPRDKVCGDAVGPRSFHALSALGLESEFTDYQPASRMVLGSRSSHAEHPQRGEFRVVPRRVFDARLVRAAVQAGAVLERRRVRTIESTDEAVMVDGELVAHVVIGADGAESVLRGAMTVTRPRATATAVAIRGYGPTSAPTPRIISQSRDWPAYAWEFPIGDGTSNFGYIDVPRRDRTITKDTLLAGVRELLPGAAERVETWKGHRLPLATARPTLPDGRLLLVGDAACLVNPSSGEGILDALVSGTIAGECAHLGPDAGAAYRRRLREVIGRHQRDAWVGAQLCRVPVLASLGLQMAKVDRRFFDATLELTLGDGHIKPLVTGRALARLGAVRARERLNISRKLT</sequence>
<name>A0ABX0GX54_9ACTN</name>
<dbReference type="SUPFAM" id="SSF51905">
    <property type="entry name" value="FAD/NAD(P)-binding domain"/>
    <property type="match status" value="1"/>
</dbReference>
<keyword evidence="3" id="KW-1185">Reference proteome</keyword>
<dbReference type="PANTHER" id="PTHR42685:SF22">
    <property type="entry name" value="CONDITIONED MEDIUM FACTOR RECEPTOR 1"/>
    <property type="match status" value="1"/>
</dbReference>
<dbReference type="RefSeq" id="WP_166283337.1">
    <property type="nucleotide sequence ID" value="NZ_JAANNP010000017.1"/>
</dbReference>
<reference evidence="2 3" key="1">
    <citation type="submission" date="2020-03" db="EMBL/GenBank/DDBJ databases">
        <title>Two novel Motilibacter sp.</title>
        <authorList>
            <person name="Liu S."/>
        </authorList>
    </citation>
    <scope>NUCLEOTIDE SEQUENCE [LARGE SCALE GENOMIC DNA]</scope>
    <source>
        <strain evidence="2 3">E257</strain>
    </source>
</reference>
<organism evidence="2 3">
    <name type="scientific">Motilibacter deserti</name>
    <dbReference type="NCBI Taxonomy" id="2714956"/>
    <lineage>
        <taxon>Bacteria</taxon>
        <taxon>Bacillati</taxon>
        <taxon>Actinomycetota</taxon>
        <taxon>Actinomycetes</taxon>
        <taxon>Motilibacterales</taxon>
        <taxon>Motilibacteraceae</taxon>
        <taxon>Motilibacter</taxon>
    </lineage>
</organism>
<dbReference type="InterPro" id="IPR036188">
    <property type="entry name" value="FAD/NAD-bd_sf"/>
</dbReference>
<proteinExistence type="predicted"/>
<comment type="caution">
    <text evidence="2">The sequence shown here is derived from an EMBL/GenBank/DDBJ whole genome shotgun (WGS) entry which is preliminary data.</text>
</comment>
<accession>A0ABX0GX54</accession>
<dbReference type="InterPro" id="IPR050407">
    <property type="entry name" value="Geranylgeranyl_reductase"/>
</dbReference>
<dbReference type="PANTHER" id="PTHR42685">
    <property type="entry name" value="GERANYLGERANYL DIPHOSPHATE REDUCTASE"/>
    <property type="match status" value="1"/>
</dbReference>
<gene>
    <name evidence="2" type="ORF">G9H71_15250</name>
</gene>
<evidence type="ECO:0000313" key="2">
    <source>
        <dbReference type="EMBL" id="NHC15143.1"/>
    </source>
</evidence>
<dbReference type="PRINTS" id="PR00420">
    <property type="entry name" value="RNGMNOXGNASE"/>
</dbReference>
<dbReference type="NCBIfam" id="TIGR02032">
    <property type="entry name" value="GG-red-SF"/>
    <property type="match status" value="1"/>
</dbReference>
<protein>
    <submittedName>
        <fullName evidence="2">Geranylgeranyl reductase family protein</fullName>
    </submittedName>
</protein>
<feature type="domain" description="FAD-binding" evidence="1">
    <location>
        <begin position="6"/>
        <end position="162"/>
    </location>
</feature>
<dbReference type="Gene3D" id="3.50.50.60">
    <property type="entry name" value="FAD/NAD(P)-binding domain"/>
    <property type="match status" value="1"/>
</dbReference>
<evidence type="ECO:0000259" key="1">
    <source>
        <dbReference type="Pfam" id="PF01494"/>
    </source>
</evidence>
<dbReference type="InterPro" id="IPR011777">
    <property type="entry name" value="Geranylgeranyl_Rdtase_fam"/>
</dbReference>
<dbReference type="EMBL" id="JAANNP010000017">
    <property type="protein sequence ID" value="NHC15143.1"/>
    <property type="molecule type" value="Genomic_DNA"/>
</dbReference>
<dbReference type="Proteomes" id="UP000800981">
    <property type="component" value="Unassembled WGS sequence"/>
</dbReference>
<dbReference type="Pfam" id="PF01494">
    <property type="entry name" value="FAD_binding_3"/>
    <property type="match status" value="1"/>
</dbReference>